<feature type="region of interest" description="Disordered" evidence="1">
    <location>
        <begin position="39"/>
        <end position="68"/>
    </location>
</feature>
<evidence type="ECO:0008006" key="4">
    <source>
        <dbReference type="Google" id="ProtNLM"/>
    </source>
</evidence>
<dbReference type="EMBL" id="JABEMA010000006">
    <property type="protein sequence ID" value="NNH21702.1"/>
    <property type="molecule type" value="Genomic_DNA"/>
</dbReference>
<evidence type="ECO:0000313" key="2">
    <source>
        <dbReference type="EMBL" id="NNH21702.1"/>
    </source>
</evidence>
<dbReference type="Proteomes" id="UP000555552">
    <property type="component" value="Unassembled WGS sequence"/>
</dbReference>
<evidence type="ECO:0000313" key="3">
    <source>
        <dbReference type="Proteomes" id="UP000555552"/>
    </source>
</evidence>
<comment type="caution">
    <text evidence="2">The sequence shown here is derived from an EMBL/GenBank/DDBJ whole genome shotgun (WGS) entry which is preliminary data.</text>
</comment>
<dbReference type="RefSeq" id="WP_171201571.1">
    <property type="nucleotide sequence ID" value="NZ_BAAANP010000046.1"/>
</dbReference>
<proteinExistence type="predicted"/>
<dbReference type="InterPro" id="IPR036890">
    <property type="entry name" value="HATPase_C_sf"/>
</dbReference>
<dbReference type="AlphaFoldDB" id="A0A849BLM4"/>
<dbReference type="SUPFAM" id="SSF55874">
    <property type="entry name" value="ATPase domain of HSP90 chaperone/DNA topoisomerase II/histidine kinase"/>
    <property type="match status" value="1"/>
</dbReference>
<reference evidence="2 3" key="1">
    <citation type="submission" date="2020-05" db="EMBL/GenBank/DDBJ databases">
        <title>MicrobeNet Type strains.</title>
        <authorList>
            <person name="Nicholson A.C."/>
        </authorList>
    </citation>
    <scope>NUCLEOTIDE SEQUENCE [LARGE SCALE GENOMIC DNA]</scope>
    <source>
        <strain evidence="2 3">JCM 14547</strain>
    </source>
</reference>
<evidence type="ECO:0000256" key="1">
    <source>
        <dbReference type="SAM" id="MobiDB-lite"/>
    </source>
</evidence>
<gene>
    <name evidence="2" type="ORF">HLB09_01085</name>
</gene>
<organism evidence="2 3">
    <name type="scientific">Pseudokineococcus marinus</name>
    <dbReference type="NCBI Taxonomy" id="351215"/>
    <lineage>
        <taxon>Bacteria</taxon>
        <taxon>Bacillati</taxon>
        <taxon>Actinomycetota</taxon>
        <taxon>Actinomycetes</taxon>
        <taxon>Kineosporiales</taxon>
        <taxon>Kineosporiaceae</taxon>
        <taxon>Pseudokineococcus</taxon>
    </lineage>
</organism>
<protein>
    <recommendedName>
        <fullName evidence="4">Histidine kinase-, DNA gyrase B-, and HSP90-like ATPase</fullName>
    </recommendedName>
</protein>
<keyword evidence="3" id="KW-1185">Reference proteome</keyword>
<name>A0A849BLM4_9ACTN</name>
<accession>A0A849BLM4</accession>
<sequence>MRLSAVTDDDGVLISVDDDGPGLCIDLLEDVFTLGSATTVTSPDADPSPETHPAAPAIRCGTAAGERR</sequence>